<feature type="region of interest" description="Disordered" evidence="1">
    <location>
        <begin position="1"/>
        <end position="25"/>
    </location>
</feature>
<evidence type="ECO:0000256" key="1">
    <source>
        <dbReference type="SAM" id="MobiDB-lite"/>
    </source>
</evidence>
<evidence type="ECO:0000313" key="3">
    <source>
        <dbReference type="Proteomes" id="UP000605784"/>
    </source>
</evidence>
<feature type="compositionally biased region" description="Basic and acidic residues" evidence="1">
    <location>
        <begin position="7"/>
        <end position="25"/>
    </location>
</feature>
<comment type="caution">
    <text evidence="2">The sequence shown here is derived from an EMBL/GenBank/DDBJ whole genome shotgun (WGS) entry which is preliminary data.</text>
</comment>
<sequence>MSNCQTDDSKTSQKHRDDVPRKDADWMDPIDDRILELFREQGNLNPAAIDEFGVTSANHASRRCSVLAKYGLLHRIASGLYTITDEGIAYLDEELDASTLDPVDDA</sequence>
<name>A0A830GET1_9EURY</name>
<protein>
    <submittedName>
        <fullName evidence="2">PhiH1 repressor</fullName>
    </submittedName>
</protein>
<dbReference type="Gene3D" id="1.10.10.10">
    <property type="entry name" value="Winged helix-like DNA-binding domain superfamily/Winged helix DNA-binding domain"/>
    <property type="match status" value="1"/>
</dbReference>
<evidence type="ECO:0000313" key="2">
    <source>
        <dbReference type="EMBL" id="GGN84477.1"/>
    </source>
</evidence>
<dbReference type="Proteomes" id="UP000605784">
    <property type="component" value="Unassembled WGS sequence"/>
</dbReference>
<proteinExistence type="predicted"/>
<keyword evidence="3" id="KW-1185">Reference proteome</keyword>
<dbReference type="InterPro" id="IPR036388">
    <property type="entry name" value="WH-like_DNA-bd_sf"/>
</dbReference>
<organism evidence="2 3">
    <name type="scientific">Haloarcula pellucida</name>
    <dbReference type="NCBI Taxonomy" id="1427151"/>
    <lineage>
        <taxon>Archaea</taxon>
        <taxon>Methanobacteriati</taxon>
        <taxon>Methanobacteriota</taxon>
        <taxon>Stenosarchaea group</taxon>
        <taxon>Halobacteria</taxon>
        <taxon>Halobacteriales</taxon>
        <taxon>Haloarculaceae</taxon>
        <taxon>Haloarcula</taxon>
    </lineage>
</organism>
<reference evidence="2" key="1">
    <citation type="journal article" date="2014" name="Int. J. Syst. Evol. Microbiol.">
        <title>Complete genome sequence of Corynebacterium casei LMG S-19264T (=DSM 44701T), isolated from a smear-ripened cheese.</title>
        <authorList>
            <consortium name="US DOE Joint Genome Institute (JGI-PGF)"/>
            <person name="Walter F."/>
            <person name="Albersmeier A."/>
            <person name="Kalinowski J."/>
            <person name="Ruckert C."/>
        </authorList>
    </citation>
    <scope>NUCLEOTIDE SEQUENCE</scope>
    <source>
        <strain evidence="2">JCM 17820</strain>
    </source>
</reference>
<dbReference type="SUPFAM" id="SSF46785">
    <property type="entry name" value="Winged helix' DNA-binding domain"/>
    <property type="match status" value="1"/>
</dbReference>
<gene>
    <name evidence="2" type="ORF">GCM10009030_00170</name>
</gene>
<dbReference type="InterPro" id="IPR036390">
    <property type="entry name" value="WH_DNA-bd_sf"/>
</dbReference>
<reference evidence="2" key="2">
    <citation type="submission" date="2020-09" db="EMBL/GenBank/DDBJ databases">
        <authorList>
            <person name="Sun Q."/>
            <person name="Ohkuma M."/>
        </authorList>
    </citation>
    <scope>NUCLEOTIDE SEQUENCE</scope>
    <source>
        <strain evidence="2">JCM 17820</strain>
    </source>
</reference>
<accession>A0A830GET1</accession>
<dbReference type="AlphaFoldDB" id="A0A830GET1"/>
<dbReference type="EMBL" id="BMOU01000001">
    <property type="protein sequence ID" value="GGN84477.1"/>
    <property type="molecule type" value="Genomic_DNA"/>
</dbReference>